<dbReference type="RefSeq" id="WP_016525472.1">
    <property type="nucleotide sequence ID" value="NZ_KE332518.1"/>
</dbReference>
<proteinExistence type="predicted"/>
<dbReference type="STRING" id="1125699.HMPREF9194_01186"/>
<dbReference type="eggNOG" id="ENOG50344DK">
    <property type="taxonomic scope" value="Bacteria"/>
</dbReference>
<sequence>MIQFYLLSVVLNAASGLLLVFSKQVPEDAAEASAAGLSFFETKNFRLVLGLLTALTGIMKFLSVVQGDIPVIGDLIPAVAGISAGVCLLYEYYKASASVSFSLPPFFEKLFVTGRKYMGIFCILAATLHFIFPRVLFL</sequence>
<dbReference type="AlphaFoldDB" id="S3K1S0"/>
<dbReference type="Proteomes" id="UP000014541">
    <property type="component" value="Unassembled WGS sequence"/>
</dbReference>
<dbReference type="EMBL" id="ATFF01000006">
    <property type="protein sequence ID" value="EPF30861.1"/>
    <property type="molecule type" value="Genomic_DNA"/>
</dbReference>
<dbReference type="HOGENOM" id="CLU_154627_0_0_12"/>
<keyword evidence="1" id="KW-0472">Membrane</keyword>
<feature type="transmembrane region" description="Helical" evidence="1">
    <location>
        <begin position="75"/>
        <end position="93"/>
    </location>
</feature>
<organism evidence="2 3">
    <name type="scientific">Treponema maltophilum ATCC 51939</name>
    <dbReference type="NCBI Taxonomy" id="1125699"/>
    <lineage>
        <taxon>Bacteria</taxon>
        <taxon>Pseudomonadati</taxon>
        <taxon>Spirochaetota</taxon>
        <taxon>Spirochaetia</taxon>
        <taxon>Spirochaetales</taxon>
        <taxon>Treponemataceae</taxon>
        <taxon>Treponema</taxon>
    </lineage>
</organism>
<feature type="transmembrane region" description="Helical" evidence="1">
    <location>
        <begin position="46"/>
        <end position="63"/>
    </location>
</feature>
<keyword evidence="1" id="KW-0812">Transmembrane</keyword>
<keyword evidence="1" id="KW-1133">Transmembrane helix</keyword>
<name>S3K1S0_TREMA</name>
<dbReference type="PATRIC" id="fig|1125699.3.peg.1206"/>
<feature type="transmembrane region" description="Helical" evidence="1">
    <location>
        <begin position="117"/>
        <end position="137"/>
    </location>
</feature>
<evidence type="ECO:0000313" key="3">
    <source>
        <dbReference type="Proteomes" id="UP000014541"/>
    </source>
</evidence>
<reference evidence="2 3" key="1">
    <citation type="submission" date="2013-04" db="EMBL/GenBank/DDBJ databases">
        <title>The Genome Sequence of Treponema maltophilum ATCC 51939.</title>
        <authorList>
            <consortium name="The Broad Institute Genomics Platform"/>
            <person name="Earl A."/>
            <person name="Ward D."/>
            <person name="Feldgarden M."/>
            <person name="Gevers D."/>
            <person name="Leonetti C."/>
            <person name="Blanton J.M."/>
            <person name="Dewhirst F.E."/>
            <person name="Izard J."/>
            <person name="Walker B."/>
            <person name="Young S."/>
            <person name="Zeng Q."/>
            <person name="Gargeya S."/>
            <person name="Fitzgerald M."/>
            <person name="Haas B."/>
            <person name="Abouelleil A."/>
            <person name="Allen A.W."/>
            <person name="Alvarado L."/>
            <person name="Arachchi H.M."/>
            <person name="Berlin A.M."/>
            <person name="Chapman S.B."/>
            <person name="Gainer-Dewar J."/>
            <person name="Goldberg J."/>
            <person name="Griggs A."/>
            <person name="Gujja S."/>
            <person name="Hansen M."/>
            <person name="Howarth C."/>
            <person name="Imamovic A."/>
            <person name="Ireland A."/>
            <person name="Larimer J."/>
            <person name="McCowan C."/>
            <person name="Murphy C."/>
            <person name="Pearson M."/>
            <person name="Poon T.W."/>
            <person name="Priest M."/>
            <person name="Roberts A."/>
            <person name="Saif S."/>
            <person name="Shea T."/>
            <person name="Sisk P."/>
            <person name="Sykes S."/>
            <person name="Wortman J."/>
            <person name="Nusbaum C."/>
            <person name="Birren B."/>
        </authorList>
    </citation>
    <scope>NUCLEOTIDE SEQUENCE [LARGE SCALE GENOMIC DNA]</scope>
    <source>
        <strain evidence="2 3">ATCC 51939</strain>
    </source>
</reference>
<dbReference type="OrthoDB" id="360935at2"/>
<evidence type="ECO:0000256" key="1">
    <source>
        <dbReference type="SAM" id="Phobius"/>
    </source>
</evidence>
<gene>
    <name evidence="2" type="ORF">HMPREF9194_01186</name>
</gene>
<keyword evidence="3" id="KW-1185">Reference proteome</keyword>
<comment type="caution">
    <text evidence="2">The sequence shown here is derived from an EMBL/GenBank/DDBJ whole genome shotgun (WGS) entry which is preliminary data.</text>
</comment>
<accession>S3K1S0</accession>
<protein>
    <submittedName>
        <fullName evidence="2">Uncharacterized protein</fullName>
    </submittedName>
</protein>
<evidence type="ECO:0000313" key="2">
    <source>
        <dbReference type="EMBL" id="EPF30861.1"/>
    </source>
</evidence>